<sequence>MNKQEYICDWLCALSPKTIDYVNLHLSCGVMSELEKEMVIVAIRVKEIEIRESQSFTNVEVEK</sequence>
<accession>A0AAT9JAV0</accession>
<organism evidence="1">
    <name type="scientific">Nitrosopumilaceae spindle-shaped virus</name>
    <dbReference type="NCBI Taxonomy" id="3065433"/>
    <lineage>
        <taxon>Viruses</taxon>
    </lineage>
</organism>
<protein>
    <submittedName>
        <fullName evidence="1">ORF55</fullName>
    </submittedName>
</protein>
<evidence type="ECO:0000313" key="1">
    <source>
        <dbReference type="EMBL" id="DBA52262.1"/>
    </source>
</evidence>
<dbReference type="EMBL" id="BK067792">
    <property type="protein sequence ID" value="DBA52262.1"/>
    <property type="molecule type" value="Genomic_DNA"/>
</dbReference>
<reference evidence="1" key="1">
    <citation type="journal article" date="2024" name="Environ. Microbiol. Rep.">
        <title>Hiding in plain sight: The discovery of complete genomes of 11 hypothetical spindle-shaped viruses that putatively infect mesophilic ammonia-oxidizing archaea.</title>
        <authorList>
            <person name="Ni Y."/>
            <person name="Xu T."/>
            <person name="Yan S."/>
            <person name="Chen L."/>
            <person name="Wang Y."/>
        </authorList>
    </citation>
    <scope>NUCLEOTIDE SEQUENCE</scope>
    <source>
        <strain evidence="1">NYM1</strain>
    </source>
</reference>
<name>A0AAT9JAV0_9VIRU</name>
<proteinExistence type="predicted"/>
<reference evidence="1" key="2">
    <citation type="submission" date="2024-03" db="EMBL/GenBank/DDBJ databases">
        <authorList>
            <person name="Ni Y."/>
            <person name="Xu T."/>
            <person name="Yan S."/>
            <person name="Chen L."/>
            <person name="Wang Y."/>
        </authorList>
    </citation>
    <scope>NUCLEOTIDE SEQUENCE</scope>
    <source>
        <strain evidence="1">NYM1</strain>
    </source>
</reference>